<accession>A0A268QUY0</accession>
<feature type="non-terminal residue" evidence="4">
    <location>
        <position position="57"/>
    </location>
</feature>
<dbReference type="Gene3D" id="3.40.190.10">
    <property type="entry name" value="Periplasmic binding protein-like II"/>
    <property type="match status" value="2"/>
</dbReference>
<dbReference type="GO" id="GO:0055052">
    <property type="term" value="C:ATP-binding cassette (ABC) transporter complex, substrate-binding subunit-containing"/>
    <property type="evidence" value="ECO:0007669"/>
    <property type="project" value="TreeGrafter"/>
</dbReference>
<dbReference type="GO" id="GO:1901982">
    <property type="term" value="F:maltose binding"/>
    <property type="evidence" value="ECO:0007669"/>
    <property type="project" value="TreeGrafter"/>
</dbReference>
<keyword evidence="2" id="KW-0813">Transport</keyword>
<sequence>MNGLFKEGKAIAVQNGPWAFKDYSDAGVNYGVAAMPKLPNGEPVKTFMGVKGWFVTN</sequence>
<dbReference type="EMBL" id="NPBS01000949">
    <property type="protein sequence ID" value="PAF11640.1"/>
    <property type="molecule type" value="Genomic_DNA"/>
</dbReference>
<evidence type="ECO:0000313" key="4">
    <source>
        <dbReference type="EMBL" id="PAF11640.1"/>
    </source>
</evidence>
<dbReference type="GO" id="GO:0042956">
    <property type="term" value="P:maltodextrin transmembrane transport"/>
    <property type="evidence" value="ECO:0007669"/>
    <property type="project" value="TreeGrafter"/>
</dbReference>
<dbReference type="Proteomes" id="UP000216133">
    <property type="component" value="Unassembled WGS sequence"/>
</dbReference>
<comment type="caution">
    <text evidence="4">The sequence shown here is derived from an EMBL/GenBank/DDBJ whole genome shotgun (WGS) entry which is preliminary data.</text>
</comment>
<evidence type="ECO:0008006" key="6">
    <source>
        <dbReference type="Google" id="ProtNLM"/>
    </source>
</evidence>
<dbReference type="AlphaFoldDB" id="A0A268QUY0"/>
<evidence type="ECO:0000313" key="5">
    <source>
        <dbReference type="Proteomes" id="UP000216133"/>
    </source>
</evidence>
<dbReference type="PANTHER" id="PTHR30061:SF50">
    <property type="entry name" value="MALTOSE_MALTODEXTRIN-BINDING PERIPLASMIC PROTEIN"/>
    <property type="match status" value="1"/>
</dbReference>
<protein>
    <recommendedName>
        <fullName evidence="6">ABC transporter substrate-binding protein</fullName>
    </recommendedName>
</protein>
<evidence type="ECO:0000256" key="3">
    <source>
        <dbReference type="ARBA" id="ARBA00022729"/>
    </source>
</evidence>
<proteinExistence type="inferred from homology"/>
<evidence type="ECO:0000256" key="1">
    <source>
        <dbReference type="ARBA" id="ARBA00008520"/>
    </source>
</evidence>
<gene>
    <name evidence="4" type="ORF">CHH61_26230</name>
</gene>
<dbReference type="GO" id="GO:0015768">
    <property type="term" value="P:maltose transport"/>
    <property type="evidence" value="ECO:0007669"/>
    <property type="project" value="TreeGrafter"/>
</dbReference>
<keyword evidence="3" id="KW-0732">Signal</keyword>
<evidence type="ECO:0000256" key="2">
    <source>
        <dbReference type="ARBA" id="ARBA00022448"/>
    </source>
</evidence>
<comment type="similarity">
    <text evidence="1">Belongs to the bacterial solute-binding protein 1 family.</text>
</comment>
<dbReference type="SUPFAM" id="SSF53850">
    <property type="entry name" value="Periplasmic binding protein-like II"/>
    <property type="match status" value="1"/>
</dbReference>
<name>A0A268QUY0_SHOCL</name>
<organism evidence="4 5">
    <name type="scientific">Shouchella clausii</name>
    <name type="common">Alkalihalobacillus clausii</name>
    <dbReference type="NCBI Taxonomy" id="79880"/>
    <lineage>
        <taxon>Bacteria</taxon>
        <taxon>Bacillati</taxon>
        <taxon>Bacillota</taxon>
        <taxon>Bacilli</taxon>
        <taxon>Bacillales</taxon>
        <taxon>Bacillaceae</taxon>
        <taxon>Shouchella</taxon>
    </lineage>
</organism>
<reference evidence="4 5" key="1">
    <citation type="submission" date="2017-07" db="EMBL/GenBank/DDBJ databases">
        <title>Isolation and whole genome analysis of endospore-forming bacteria from heroin.</title>
        <authorList>
            <person name="Kalinowski J."/>
            <person name="Ahrens B."/>
            <person name="Al-Dilaimi A."/>
            <person name="Winkler A."/>
            <person name="Wibberg D."/>
            <person name="Schleenbecker U."/>
            <person name="Ruckert C."/>
            <person name="Wolfel R."/>
            <person name="Grass G."/>
        </authorList>
    </citation>
    <scope>NUCLEOTIDE SEQUENCE [LARGE SCALE GENOMIC DNA]</scope>
    <source>
        <strain evidence="4 5">7523-2</strain>
    </source>
</reference>
<dbReference type="PANTHER" id="PTHR30061">
    <property type="entry name" value="MALTOSE-BINDING PERIPLASMIC PROTEIN"/>
    <property type="match status" value="1"/>
</dbReference>